<dbReference type="Proteomes" id="UP000011238">
    <property type="component" value="Segment"/>
</dbReference>
<evidence type="ECO:0000313" key="2">
    <source>
        <dbReference type="EMBL" id="ABG25792.1"/>
    </source>
</evidence>
<reference evidence="3" key="1">
    <citation type="journal article" date="1999" name="J. Cancer Res. Clin. Oncol.">
        <title>Genomic studies of the Lucke tumor herpesvirus (RaHV-1).</title>
        <authorList>
            <person name="Davison A.J."/>
            <person name="Sauerbier W."/>
            <person name="Dolan A."/>
            <person name="Addison C."/>
            <person name="McKinnell R.G."/>
        </authorList>
    </citation>
    <scope>NUCLEOTIDE SEQUENCE [LARGE SCALE GENOMIC DNA]</scope>
    <source>
        <strain evidence="3">McKinnell</strain>
    </source>
</reference>
<organism evidence="3">
    <name type="scientific">Ranid herpesvirus 1</name>
    <name type="common">Lucke tumor herpesvirus</name>
    <dbReference type="NCBI Taxonomy" id="85655"/>
    <lineage>
        <taxon>Viruses</taxon>
        <taxon>Duplodnaviria</taxon>
        <taxon>Heunggongvirae</taxon>
        <taxon>Peploviricota</taxon>
        <taxon>Herviviricetes</taxon>
        <taxon>Herpesvirales</taxon>
        <taxon>Alloherpesviridae</taxon>
        <taxon>Batravirus</taxon>
        <taxon>Batravirus ranidallo1</taxon>
    </lineage>
</organism>
<keyword evidence="1" id="KW-0812">Transmembrane</keyword>
<dbReference type="EMBL" id="DQ665917">
    <property type="protein sequence ID" value="ABG25792.1"/>
    <property type="molecule type" value="Genomic_DNA"/>
</dbReference>
<accession>Q14VL8</accession>
<dbReference type="GeneID" id="5141274"/>
<dbReference type="KEGG" id="vg:5141274"/>
<protein>
    <submittedName>
        <fullName evidence="2">ORF112</fullName>
    </submittedName>
</protein>
<evidence type="ECO:0000313" key="3">
    <source>
        <dbReference type="Proteomes" id="UP000011238"/>
    </source>
</evidence>
<evidence type="ECO:0000256" key="1">
    <source>
        <dbReference type="SAM" id="Phobius"/>
    </source>
</evidence>
<keyword evidence="3" id="KW-1185">Reference proteome</keyword>
<dbReference type="RefSeq" id="YP_656767.1">
    <property type="nucleotide sequence ID" value="NC_008211.1"/>
</dbReference>
<reference evidence="2 3" key="2">
    <citation type="journal article" date="2006" name="J. Gen. Virol.">
        <title>Genome sequences of two frog herpesviruses.</title>
        <authorList>
            <person name="Davison A.J."/>
            <person name="Cunningham C."/>
            <person name="Sauerbier W."/>
            <person name="McKinnell R.G."/>
        </authorList>
    </citation>
    <scope>NUCLEOTIDE SEQUENCE [LARGE SCALE GENOMIC DNA]</scope>
    <source>
        <strain evidence="2 3">McKinnell</strain>
    </source>
</reference>
<feature type="transmembrane region" description="Helical" evidence="1">
    <location>
        <begin position="183"/>
        <end position="201"/>
    </location>
</feature>
<sequence length="219" mass="24128">MMLNLVLALSLCASCCSVFVPLGGNYTFPVKGSQGVYACGPVTGPYQNFTKHRGTQTLTITNITKGGLYNCQPPLPVHLRLVVGEEAIIVQAAASLSTYLSYTPEGHVTCRASVRTISARWYTPGQQVVYSHEVAPGQAGLYECELETHYGLLYGYFLNRDPRRTLVDLADTQVITDVQVWEYINLLYTVSILLVAAAILLKGRICRPVEHMCNIRIIV</sequence>
<proteinExistence type="predicted"/>
<keyword evidence="1" id="KW-1133">Transmembrane helix</keyword>
<name>Q14VL8_9VIRU</name>
<keyword evidence="1" id="KW-0472">Membrane</keyword>